<dbReference type="InterPro" id="IPR004843">
    <property type="entry name" value="Calcineurin-like_PHP"/>
</dbReference>
<accession>A0A0C9Z3U3</accession>
<dbReference type="Pfam" id="PF00149">
    <property type="entry name" value="Metallophos"/>
    <property type="match status" value="1"/>
</dbReference>
<dbReference type="PANTHER" id="PTHR10340">
    <property type="entry name" value="SPHINGOMYELIN PHOSPHODIESTERASE"/>
    <property type="match status" value="1"/>
</dbReference>
<keyword evidence="1" id="KW-0378">Hydrolase</keyword>
<evidence type="ECO:0000259" key="4">
    <source>
        <dbReference type="Pfam" id="PF00149"/>
    </source>
</evidence>
<dbReference type="EMBL" id="KN833839">
    <property type="protein sequence ID" value="KIK17067.1"/>
    <property type="molecule type" value="Genomic_DNA"/>
</dbReference>
<dbReference type="InterPro" id="IPR041805">
    <property type="entry name" value="ASMase/PPN1_MPP"/>
</dbReference>
<protein>
    <recommendedName>
        <fullName evidence="4">Calcineurin-like phosphoesterase domain-containing protein</fullName>
    </recommendedName>
</protein>
<feature type="chain" id="PRO_5002206980" description="Calcineurin-like phosphoesterase domain-containing protein" evidence="3">
    <location>
        <begin position="18"/>
        <end position="688"/>
    </location>
</feature>
<dbReference type="GO" id="GO:0008081">
    <property type="term" value="F:phosphoric diester hydrolase activity"/>
    <property type="evidence" value="ECO:0007669"/>
    <property type="project" value="TreeGrafter"/>
</dbReference>
<keyword evidence="2" id="KW-0325">Glycoprotein</keyword>
<keyword evidence="6" id="KW-1185">Reference proteome</keyword>
<proteinExistence type="predicted"/>
<dbReference type="Gene3D" id="3.60.21.10">
    <property type="match status" value="1"/>
</dbReference>
<name>A0A0C9Z3U3_9AGAM</name>
<evidence type="ECO:0000256" key="2">
    <source>
        <dbReference type="ARBA" id="ARBA00023180"/>
    </source>
</evidence>
<evidence type="ECO:0000313" key="6">
    <source>
        <dbReference type="Proteomes" id="UP000054018"/>
    </source>
</evidence>
<reference evidence="5 6" key="1">
    <citation type="submission" date="2014-04" db="EMBL/GenBank/DDBJ databases">
        <authorList>
            <consortium name="DOE Joint Genome Institute"/>
            <person name="Kuo A."/>
            <person name="Kohler A."/>
            <person name="Costa M.D."/>
            <person name="Nagy L.G."/>
            <person name="Floudas D."/>
            <person name="Copeland A."/>
            <person name="Barry K.W."/>
            <person name="Cichocki N."/>
            <person name="Veneault-Fourrey C."/>
            <person name="LaButti K."/>
            <person name="Lindquist E.A."/>
            <person name="Lipzen A."/>
            <person name="Lundell T."/>
            <person name="Morin E."/>
            <person name="Murat C."/>
            <person name="Sun H."/>
            <person name="Tunlid A."/>
            <person name="Henrissat B."/>
            <person name="Grigoriev I.V."/>
            <person name="Hibbett D.S."/>
            <person name="Martin F."/>
            <person name="Nordberg H.P."/>
            <person name="Cantor M.N."/>
            <person name="Hua S.X."/>
        </authorList>
    </citation>
    <scope>NUCLEOTIDE SEQUENCE [LARGE SCALE GENOMIC DNA]</scope>
    <source>
        <strain evidence="5 6">441</strain>
    </source>
</reference>
<feature type="domain" description="Calcineurin-like phosphoesterase" evidence="4">
    <location>
        <begin position="222"/>
        <end position="424"/>
    </location>
</feature>
<dbReference type="AlphaFoldDB" id="A0A0C9Z3U3"/>
<dbReference type="PANTHER" id="PTHR10340:SF27">
    <property type="entry name" value="ACL091CP"/>
    <property type="match status" value="1"/>
</dbReference>
<keyword evidence="3" id="KW-0732">Signal</keyword>
<sequence>MAVLTFLYSAFVMGVFAVEDIRSAYTAPGTFPTSVYQSYWNDPTATSAQPQPVISDPVTDSVFPENLTDPVNFPKNDTVDPHLLPSPLQPSQLLQQALSQIKSIVSNPVIDSCAKCQSSLSIAKMLVLAAPEQGPLLAEAVCVYFNYSSTCYNEFSELALGSIFTQVVALGDMGGYDGQLICANGLGLCPVPPTVPLNMTGWFAKPKPNPLPPPKQPSGECLKVLHISDIHIDPRYATGSEANCTAYLCCRENVWNAVSPNQVVLPAPRYGSFLCDTPLSLMLAAMEAIPALTQTTGTGFNFSVFTGDLTAHDPDNQYSRAFVEQAQVVVYDLLKKYAGPAPVYATLGNHDTYMQFQMIPYYAGGPLGQQFNWLYEHVSSLWYYEGWLPEDSVEYAATHYAAYSVKRPDGLRIISLDTDMWYQSNYFSYVNATEPDPFGILRFLTDELQAAEDAGERAWIVGHVLSGWDGTQSQLNPTNLCEYLYGSFALSDIPIWSTVYQIVDRYSPHVIANIFYGLTHEDQLSIFYANNATVMSAETAQTVSWIAPSLTPLTNLNSGFRMYEVDSATFDILDAYTWVSRVDQFPSLDNQTEVGPTYFLEYSTRDAYGGNITWGANDPLNATWWHLVSEQMAINTSLVEVFREYQSKSSVRAVSCNATCLSETICYMRSGSASIAYQNCVQAYGSTQ</sequence>
<feature type="signal peptide" evidence="3">
    <location>
        <begin position="1"/>
        <end position="17"/>
    </location>
</feature>
<dbReference type="CDD" id="cd00842">
    <property type="entry name" value="MPP_ASMase"/>
    <property type="match status" value="1"/>
</dbReference>
<evidence type="ECO:0000256" key="3">
    <source>
        <dbReference type="SAM" id="SignalP"/>
    </source>
</evidence>
<dbReference type="SUPFAM" id="SSF56300">
    <property type="entry name" value="Metallo-dependent phosphatases"/>
    <property type="match status" value="1"/>
</dbReference>
<dbReference type="HOGENOM" id="CLU_014743_2_1_1"/>
<gene>
    <name evidence="5" type="ORF">PISMIDRAFT_15402</name>
</gene>
<organism evidence="5 6">
    <name type="scientific">Pisolithus microcarpus 441</name>
    <dbReference type="NCBI Taxonomy" id="765257"/>
    <lineage>
        <taxon>Eukaryota</taxon>
        <taxon>Fungi</taxon>
        <taxon>Dikarya</taxon>
        <taxon>Basidiomycota</taxon>
        <taxon>Agaricomycotina</taxon>
        <taxon>Agaricomycetes</taxon>
        <taxon>Agaricomycetidae</taxon>
        <taxon>Boletales</taxon>
        <taxon>Sclerodermatineae</taxon>
        <taxon>Pisolithaceae</taxon>
        <taxon>Pisolithus</taxon>
    </lineage>
</organism>
<dbReference type="STRING" id="765257.A0A0C9Z3U3"/>
<evidence type="ECO:0000313" key="5">
    <source>
        <dbReference type="EMBL" id="KIK17067.1"/>
    </source>
</evidence>
<reference evidence="6" key="2">
    <citation type="submission" date="2015-01" db="EMBL/GenBank/DDBJ databases">
        <title>Evolutionary Origins and Diversification of the Mycorrhizal Mutualists.</title>
        <authorList>
            <consortium name="DOE Joint Genome Institute"/>
            <consortium name="Mycorrhizal Genomics Consortium"/>
            <person name="Kohler A."/>
            <person name="Kuo A."/>
            <person name="Nagy L.G."/>
            <person name="Floudas D."/>
            <person name="Copeland A."/>
            <person name="Barry K.W."/>
            <person name="Cichocki N."/>
            <person name="Veneault-Fourrey C."/>
            <person name="LaButti K."/>
            <person name="Lindquist E.A."/>
            <person name="Lipzen A."/>
            <person name="Lundell T."/>
            <person name="Morin E."/>
            <person name="Murat C."/>
            <person name="Riley R."/>
            <person name="Ohm R."/>
            <person name="Sun H."/>
            <person name="Tunlid A."/>
            <person name="Henrissat B."/>
            <person name="Grigoriev I.V."/>
            <person name="Hibbett D.S."/>
            <person name="Martin F."/>
        </authorList>
    </citation>
    <scope>NUCLEOTIDE SEQUENCE [LARGE SCALE GENOMIC DNA]</scope>
    <source>
        <strain evidence="6">441</strain>
    </source>
</reference>
<dbReference type="GO" id="GO:0005615">
    <property type="term" value="C:extracellular space"/>
    <property type="evidence" value="ECO:0007669"/>
    <property type="project" value="TreeGrafter"/>
</dbReference>
<dbReference type="OrthoDB" id="282973at2759"/>
<evidence type="ECO:0000256" key="1">
    <source>
        <dbReference type="ARBA" id="ARBA00022801"/>
    </source>
</evidence>
<dbReference type="InterPro" id="IPR029052">
    <property type="entry name" value="Metallo-depent_PP-like"/>
</dbReference>
<dbReference type="Proteomes" id="UP000054018">
    <property type="component" value="Unassembled WGS sequence"/>
</dbReference>